<dbReference type="PANTHER" id="PTHR23407">
    <property type="entry name" value="ATPASE INHIBITOR/5-FORMYLTETRAHYDROFOLATE CYCLO-LIGASE"/>
    <property type="match status" value="1"/>
</dbReference>
<dbReference type="Proteomes" id="UP000628854">
    <property type="component" value="Unassembled WGS sequence"/>
</dbReference>
<comment type="caution">
    <text evidence="5">The sequence shown here is derived from an EMBL/GenBank/DDBJ whole genome shotgun (WGS) entry which is preliminary data.</text>
</comment>
<dbReference type="InterPro" id="IPR002698">
    <property type="entry name" value="FTHF_cligase"/>
</dbReference>
<accession>A0ABQ1JM79</accession>
<evidence type="ECO:0000256" key="4">
    <source>
        <dbReference type="RuleBase" id="RU361279"/>
    </source>
</evidence>
<keyword evidence="2 4" id="KW-0547">Nucleotide-binding</keyword>
<keyword evidence="6" id="KW-1185">Reference proteome</keyword>
<evidence type="ECO:0000313" key="6">
    <source>
        <dbReference type="Proteomes" id="UP000628854"/>
    </source>
</evidence>
<dbReference type="PANTHER" id="PTHR23407:SF1">
    <property type="entry name" value="5-FORMYLTETRAHYDROFOLATE CYCLO-LIGASE"/>
    <property type="match status" value="1"/>
</dbReference>
<dbReference type="Pfam" id="PF01812">
    <property type="entry name" value="5-FTHF_cyc-lig"/>
    <property type="match status" value="1"/>
</dbReference>
<proteinExistence type="inferred from homology"/>
<keyword evidence="4" id="KW-0460">Magnesium</keyword>
<comment type="similarity">
    <text evidence="1 4">Belongs to the 5-formyltetrahydrofolate cyclo-ligase family.</text>
</comment>
<evidence type="ECO:0000256" key="1">
    <source>
        <dbReference type="ARBA" id="ARBA00010638"/>
    </source>
</evidence>
<evidence type="ECO:0000256" key="2">
    <source>
        <dbReference type="ARBA" id="ARBA00022741"/>
    </source>
</evidence>
<protein>
    <recommendedName>
        <fullName evidence="4">5-formyltetrahydrofolate cyclo-ligase</fullName>
        <ecNumber evidence="4">6.3.3.2</ecNumber>
    </recommendedName>
</protein>
<gene>
    <name evidence="5" type="ORF">GCM10011503_20650</name>
</gene>
<evidence type="ECO:0000256" key="3">
    <source>
        <dbReference type="ARBA" id="ARBA00022840"/>
    </source>
</evidence>
<dbReference type="RefSeq" id="WP_095380827.1">
    <property type="nucleotide sequence ID" value="NZ_BMKF01000002.1"/>
</dbReference>
<dbReference type="PIRSF" id="PIRSF006806">
    <property type="entry name" value="FTHF_cligase"/>
    <property type="match status" value="1"/>
</dbReference>
<dbReference type="InterPro" id="IPR024185">
    <property type="entry name" value="FTHF_cligase-like_sf"/>
</dbReference>
<dbReference type="NCBIfam" id="TIGR02727">
    <property type="entry name" value="MTHFS_bact"/>
    <property type="match status" value="1"/>
</dbReference>
<sequence length="206" mass="22525">MTGTDKTALRADMKLLREEAHARDPDAGETLAGKFPLKLLERYGPIVSGYWPIGSEIDPLPLMEKLAGADAKLALPRLEDDGEMSFRLWSPGEPLEERPFGLKEPLESAPRTQPTLVLVPLLAFDKLGNRLGYGKGHYDRALQQIRQDGRVFACGLGFHVQMLDELAAEPHDQPLDWAMTERGSVPIFMMRAFAGGDGSDGGPSAA</sequence>
<dbReference type="Gene3D" id="3.40.50.10420">
    <property type="entry name" value="NagB/RpiA/CoA transferase-like"/>
    <property type="match status" value="1"/>
</dbReference>
<evidence type="ECO:0000313" key="5">
    <source>
        <dbReference type="EMBL" id="GGB71842.1"/>
    </source>
</evidence>
<keyword evidence="3 4" id="KW-0067">ATP-binding</keyword>
<dbReference type="SUPFAM" id="SSF100950">
    <property type="entry name" value="NagB/RpiA/CoA transferase-like"/>
    <property type="match status" value="1"/>
</dbReference>
<comment type="cofactor">
    <cofactor evidence="4">
        <name>Mg(2+)</name>
        <dbReference type="ChEBI" id="CHEBI:18420"/>
    </cofactor>
</comment>
<comment type="catalytic activity">
    <reaction evidence="4">
        <text>(6S)-5-formyl-5,6,7,8-tetrahydrofolate + ATP = (6R)-5,10-methenyltetrahydrofolate + ADP + phosphate</text>
        <dbReference type="Rhea" id="RHEA:10488"/>
        <dbReference type="ChEBI" id="CHEBI:30616"/>
        <dbReference type="ChEBI" id="CHEBI:43474"/>
        <dbReference type="ChEBI" id="CHEBI:57455"/>
        <dbReference type="ChEBI" id="CHEBI:57457"/>
        <dbReference type="ChEBI" id="CHEBI:456216"/>
        <dbReference type="EC" id="6.3.3.2"/>
    </reaction>
</comment>
<dbReference type="EMBL" id="BMKF01000002">
    <property type="protein sequence ID" value="GGB71842.1"/>
    <property type="molecule type" value="Genomic_DNA"/>
</dbReference>
<dbReference type="InterPro" id="IPR037171">
    <property type="entry name" value="NagB/RpiA_transferase-like"/>
</dbReference>
<keyword evidence="4" id="KW-0479">Metal-binding</keyword>
<name>A0ABQ1JM79_9PROT</name>
<organism evidence="5 6">
    <name type="scientific">Henriciella pelagia</name>
    <dbReference type="NCBI Taxonomy" id="1977912"/>
    <lineage>
        <taxon>Bacteria</taxon>
        <taxon>Pseudomonadati</taxon>
        <taxon>Pseudomonadota</taxon>
        <taxon>Alphaproteobacteria</taxon>
        <taxon>Hyphomonadales</taxon>
        <taxon>Hyphomonadaceae</taxon>
        <taxon>Henriciella</taxon>
    </lineage>
</organism>
<dbReference type="EC" id="6.3.3.2" evidence="4"/>
<reference evidence="6" key="1">
    <citation type="journal article" date="2019" name="Int. J. Syst. Evol. Microbiol.">
        <title>The Global Catalogue of Microorganisms (GCM) 10K type strain sequencing project: providing services to taxonomists for standard genome sequencing and annotation.</title>
        <authorList>
            <consortium name="The Broad Institute Genomics Platform"/>
            <consortium name="The Broad Institute Genome Sequencing Center for Infectious Disease"/>
            <person name="Wu L."/>
            <person name="Ma J."/>
        </authorList>
    </citation>
    <scope>NUCLEOTIDE SEQUENCE [LARGE SCALE GENOMIC DNA]</scope>
    <source>
        <strain evidence="6">CGMCC 1.15928</strain>
    </source>
</reference>